<sequence length="114" mass="12915">MADWRNKQRNGAGLNTEEMLDTENQRRTEGLADRVSLLKGIALDIEDISKESNRYVGSMSGDFSSSEGLLSGSMHRLSNMVGSGKNNRKLMCYIISGLVFLFIIFYYFISRFRS</sequence>
<evidence type="ECO:0000313" key="10">
    <source>
        <dbReference type="Proteomes" id="UP001283361"/>
    </source>
</evidence>
<reference evidence="9" key="1">
    <citation type="journal article" date="2023" name="G3 (Bethesda)">
        <title>A reference genome for the long-term kleptoplast-retaining sea slug Elysia crispata morphotype clarki.</title>
        <authorList>
            <person name="Eastman K.E."/>
            <person name="Pendleton A.L."/>
            <person name="Shaikh M.A."/>
            <person name="Suttiyut T."/>
            <person name="Ogas R."/>
            <person name="Tomko P."/>
            <person name="Gavelis G."/>
            <person name="Widhalm J.R."/>
            <person name="Wisecaver J.H."/>
        </authorList>
    </citation>
    <scope>NUCLEOTIDE SEQUENCE</scope>
    <source>
        <strain evidence="9">ECLA1</strain>
    </source>
</reference>
<feature type="transmembrane region" description="Helical" evidence="7">
    <location>
        <begin position="90"/>
        <end position="109"/>
    </location>
</feature>
<evidence type="ECO:0000259" key="8">
    <source>
        <dbReference type="PROSITE" id="PS50192"/>
    </source>
</evidence>
<dbReference type="AlphaFoldDB" id="A0AAE1DML9"/>
<dbReference type="GO" id="GO:0005794">
    <property type="term" value="C:Golgi apparatus"/>
    <property type="evidence" value="ECO:0007669"/>
    <property type="project" value="UniProtKB-ARBA"/>
</dbReference>
<comment type="subcellular location">
    <subcellularLocation>
        <location evidence="1">Membrane</location>
        <topology evidence="1">Single-pass membrane protein</topology>
    </subcellularLocation>
</comment>
<evidence type="ECO:0000256" key="3">
    <source>
        <dbReference type="ARBA" id="ARBA00022692"/>
    </source>
</evidence>
<keyword evidence="3 7" id="KW-0812">Transmembrane</keyword>
<proteinExistence type="predicted"/>
<comment type="caution">
    <text evidence="9">The sequence shown here is derived from an EMBL/GenBank/DDBJ whole genome shotgun (WGS) entry which is preliminary data.</text>
</comment>
<gene>
    <name evidence="9" type="ORF">RRG08_063718</name>
</gene>
<keyword evidence="10" id="KW-1185">Reference proteome</keyword>
<dbReference type="SUPFAM" id="SSF58038">
    <property type="entry name" value="SNARE fusion complex"/>
    <property type="match status" value="1"/>
</dbReference>
<evidence type="ECO:0000256" key="5">
    <source>
        <dbReference type="ARBA" id="ARBA00023136"/>
    </source>
</evidence>
<evidence type="ECO:0000256" key="1">
    <source>
        <dbReference type="ARBA" id="ARBA00004167"/>
    </source>
</evidence>
<evidence type="ECO:0000256" key="7">
    <source>
        <dbReference type="SAM" id="Phobius"/>
    </source>
</evidence>
<dbReference type="PANTHER" id="PTHR12791">
    <property type="entry name" value="GOLGI SNARE BET1-RELATED"/>
    <property type="match status" value="1"/>
</dbReference>
<dbReference type="PROSITE" id="PS50192">
    <property type="entry name" value="T_SNARE"/>
    <property type="match status" value="1"/>
</dbReference>
<dbReference type="Proteomes" id="UP001283361">
    <property type="component" value="Unassembled WGS sequence"/>
</dbReference>
<evidence type="ECO:0000256" key="4">
    <source>
        <dbReference type="ARBA" id="ARBA00022989"/>
    </source>
</evidence>
<evidence type="ECO:0000256" key="6">
    <source>
        <dbReference type="SAM" id="MobiDB-lite"/>
    </source>
</evidence>
<evidence type="ECO:0000256" key="2">
    <source>
        <dbReference type="ARBA" id="ARBA00022448"/>
    </source>
</evidence>
<keyword evidence="4 7" id="KW-1133">Transmembrane helix</keyword>
<accession>A0AAE1DML9</accession>
<evidence type="ECO:0000313" key="9">
    <source>
        <dbReference type="EMBL" id="KAK3776174.1"/>
    </source>
</evidence>
<dbReference type="InterPro" id="IPR000727">
    <property type="entry name" value="T_SNARE_dom"/>
</dbReference>
<keyword evidence="2" id="KW-0813">Transport</keyword>
<organism evidence="9 10">
    <name type="scientific">Elysia crispata</name>
    <name type="common">lettuce slug</name>
    <dbReference type="NCBI Taxonomy" id="231223"/>
    <lineage>
        <taxon>Eukaryota</taxon>
        <taxon>Metazoa</taxon>
        <taxon>Spiralia</taxon>
        <taxon>Lophotrochozoa</taxon>
        <taxon>Mollusca</taxon>
        <taxon>Gastropoda</taxon>
        <taxon>Heterobranchia</taxon>
        <taxon>Euthyneura</taxon>
        <taxon>Panpulmonata</taxon>
        <taxon>Sacoglossa</taxon>
        <taxon>Placobranchoidea</taxon>
        <taxon>Plakobranchidae</taxon>
        <taxon>Elysia</taxon>
    </lineage>
</organism>
<feature type="domain" description="T-SNARE coiled-coil homology" evidence="8">
    <location>
        <begin position="18"/>
        <end position="80"/>
    </location>
</feature>
<dbReference type="GO" id="GO:0016020">
    <property type="term" value="C:membrane"/>
    <property type="evidence" value="ECO:0007669"/>
    <property type="project" value="UniProtKB-SubCell"/>
</dbReference>
<feature type="region of interest" description="Disordered" evidence="6">
    <location>
        <begin position="1"/>
        <end position="27"/>
    </location>
</feature>
<protein>
    <recommendedName>
        <fullName evidence="8">t-SNARE coiled-coil homology domain-containing protein</fullName>
    </recommendedName>
</protein>
<dbReference type="EMBL" id="JAWDGP010003243">
    <property type="protein sequence ID" value="KAK3776174.1"/>
    <property type="molecule type" value="Genomic_DNA"/>
</dbReference>
<name>A0AAE1DML9_9GAST</name>
<keyword evidence="5 7" id="KW-0472">Membrane</keyword>